<gene>
    <name evidence="1" type="ORF">M514_21734</name>
</gene>
<proteinExistence type="predicted"/>
<protein>
    <submittedName>
        <fullName evidence="1">Uncharacterized protein</fullName>
    </submittedName>
</protein>
<reference evidence="1" key="1">
    <citation type="journal article" date="2014" name="Nat. Genet.">
        <title>Genome and transcriptome of the porcine whipworm Trichuris suis.</title>
        <authorList>
            <person name="Jex A.R."/>
            <person name="Nejsum P."/>
            <person name="Schwarz E.M."/>
            <person name="Hu L."/>
            <person name="Young N.D."/>
            <person name="Hall R.S."/>
            <person name="Korhonen P.K."/>
            <person name="Liao S."/>
            <person name="Thamsborg S."/>
            <person name="Xia J."/>
            <person name="Xu P."/>
            <person name="Wang S."/>
            <person name="Scheerlinck J.P."/>
            <person name="Hofmann A."/>
            <person name="Sternberg P.W."/>
            <person name="Wang J."/>
            <person name="Gasser R.B."/>
        </authorList>
    </citation>
    <scope>NUCLEOTIDE SEQUENCE [LARGE SCALE GENOMIC DNA]</scope>
    <source>
        <strain evidence="1">DCEP-RM93F</strain>
    </source>
</reference>
<sequence length="123" mass="13867">MEDQYESQWGGFHALNYISGKQSKCLFENKHRRLKQRKCKTTKTTKGNTANDYSMAAFCPRLCNDTMDYSEVSDEMTVGLSEPSSCEDEGKGHEADDCWVTSIADEVDGWESFTATRILSQSA</sequence>
<dbReference type="EMBL" id="KL367528">
    <property type="protein sequence ID" value="KFD66058.1"/>
    <property type="molecule type" value="Genomic_DNA"/>
</dbReference>
<organism evidence="1">
    <name type="scientific">Trichuris suis</name>
    <name type="common">pig whipworm</name>
    <dbReference type="NCBI Taxonomy" id="68888"/>
    <lineage>
        <taxon>Eukaryota</taxon>
        <taxon>Metazoa</taxon>
        <taxon>Ecdysozoa</taxon>
        <taxon>Nematoda</taxon>
        <taxon>Enoplea</taxon>
        <taxon>Dorylaimia</taxon>
        <taxon>Trichinellida</taxon>
        <taxon>Trichuridae</taxon>
        <taxon>Trichuris</taxon>
    </lineage>
</organism>
<name>A0A085N9B2_9BILA</name>
<evidence type="ECO:0000313" key="1">
    <source>
        <dbReference type="EMBL" id="KFD66058.1"/>
    </source>
</evidence>
<dbReference type="Proteomes" id="UP000030758">
    <property type="component" value="Unassembled WGS sequence"/>
</dbReference>
<dbReference type="AlphaFoldDB" id="A0A085N9B2"/>
<accession>A0A085N9B2</accession>